<dbReference type="PANTHER" id="PTHR35175:SF2">
    <property type="entry name" value="DUF1289 DOMAIN-CONTAINING PROTEIN"/>
    <property type="match status" value="1"/>
</dbReference>
<dbReference type="Pfam" id="PF06945">
    <property type="entry name" value="DUF1289"/>
    <property type="match status" value="1"/>
</dbReference>
<dbReference type="InterPro" id="IPR010710">
    <property type="entry name" value="DUF1289"/>
</dbReference>
<dbReference type="PANTHER" id="PTHR35175">
    <property type="entry name" value="DUF1289 DOMAIN-CONTAINING PROTEIN"/>
    <property type="match status" value="1"/>
</dbReference>
<proteinExistence type="predicted"/>
<evidence type="ECO:0008006" key="3">
    <source>
        <dbReference type="Google" id="ProtNLM"/>
    </source>
</evidence>
<protein>
    <recommendedName>
        <fullName evidence="3">DUF1289 domain-containing protein</fullName>
    </recommendedName>
</protein>
<evidence type="ECO:0000313" key="1">
    <source>
        <dbReference type="EMBL" id="CAG9175863.1"/>
    </source>
</evidence>
<dbReference type="Proteomes" id="UP000721236">
    <property type="component" value="Unassembled WGS sequence"/>
</dbReference>
<organism evidence="1 2">
    <name type="scientific">Cupriavidus respiraculi</name>
    <dbReference type="NCBI Taxonomy" id="195930"/>
    <lineage>
        <taxon>Bacteria</taxon>
        <taxon>Pseudomonadati</taxon>
        <taxon>Pseudomonadota</taxon>
        <taxon>Betaproteobacteria</taxon>
        <taxon>Burkholderiales</taxon>
        <taxon>Burkholderiaceae</taxon>
        <taxon>Cupriavidus</taxon>
    </lineage>
</organism>
<evidence type="ECO:0000313" key="2">
    <source>
        <dbReference type="Proteomes" id="UP000721236"/>
    </source>
</evidence>
<comment type="caution">
    <text evidence="1">The sequence shown here is derived from an EMBL/GenBank/DDBJ whole genome shotgun (WGS) entry which is preliminary data.</text>
</comment>
<name>A0ABN7YRQ1_9BURK</name>
<dbReference type="RefSeq" id="WP_224042439.1">
    <property type="nucleotide sequence ID" value="NZ_CAJZAH010000002.1"/>
</dbReference>
<accession>A0ABN7YRQ1</accession>
<reference evidence="1 2" key="1">
    <citation type="submission" date="2021-08" db="EMBL/GenBank/DDBJ databases">
        <authorList>
            <person name="Peeters C."/>
        </authorList>
    </citation>
    <scope>NUCLEOTIDE SEQUENCE [LARGE SCALE GENOMIC DNA]</scope>
    <source>
        <strain evidence="1 2">LMG 21510</strain>
    </source>
</reference>
<keyword evidence="2" id="KW-1185">Reference proteome</keyword>
<sequence>MPADPDFLADLVADLTRGAAAAQHASPVPSPCRNICRMDANGYCEGCLRTLEEIAGWGTRPDADKRAIWRALPARAAGTVQSPVDPSR</sequence>
<gene>
    <name evidence="1" type="ORF">LMG21510_02992</name>
</gene>
<dbReference type="EMBL" id="CAJZAH010000002">
    <property type="protein sequence ID" value="CAG9175863.1"/>
    <property type="molecule type" value="Genomic_DNA"/>
</dbReference>